<dbReference type="PROSITE" id="PS50089">
    <property type="entry name" value="ZF_RING_2"/>
    <property type="match status" value="1"/>
</dbReference>
<dbReference type="Gene3D" id="3.30.40.10">
    <property type="entry name" value="Zinc/RING finger domain, C3HC4 (zinc finger)"/>
    <property type="match status" value="1"/>
</dbReference>
<evidence type="ECO:0000259" key="5">
    <source>
        <dbReference type="PROSITE" id="PS50089"/>
    </source>
</evidence>
<accession>A0AAN7R2C2</accession>
<dbReference type="SMART" id="SM00184">
    <property type="entry name" value="RING"/>
    <property type="match status" value="1"/>
</dbReference>
<reference evidence="6 7" key="1">
    <citation type="journal article" date="2023" name="Hortic Res">
        <title>Pangenome of water caltrop reveals structural variations and asymmetric subgenome divergence after allopolyploidization.</title>
        <authorList>
            <person name="Zhang X."/>
            <person name="Chen Y."/>
            <person name="Wang L."/>
            <person name="Yuan Y."/>
            <person name="Fang M."/>
            <person name="Shi L."/>
            <person name="Lu R."/>
            <person name="Comes H.P."/>
            <person name="Ma Y."/>
            <person name="Chen Y."/>
            <person name="Huang G."/>
            <person name="Zhou Y."/>
            <person name="Zheng Z."/>
            <person name="Qiu Y."/>
        </authorList>
    </citation>
    <scope>NUCLEOTIDE SEQUENCE [LARGE SCALE GENOMIC DNA]</scope>
    <source>
        <strain evidence="6">F231</strain>
    </source>
</reference>
<evidence type="ECO:0000256" key="2">
    <source>
        <dbReference type="ARBA" id="ARBA00022771"/>
    </source>
</evidence>
<evidence type="ECO:0000313" key="7">
    <source>
        <dbReference type="Proteomes" id="UP001346149"/>
    </source>
</evidence>
<dbReference type="PANTHER" id="PTHR45969:SF55">
    <property type="entry name" value="OS07G0686300 PROTEIN"/>
    <property type="match status" value="1"/>
</dbReference>
<evidence type="ECO:0000256" key="3">
    <source>
        <dbReference type="ARBA" id="ARBA00022833"/>
    </source>
</evidence>
<dbReference type="Proteomes" id="UP001346149">
    <property type="component" value="Unassembled WGS sequence"/>
</dbReference>
<keyword evidence="3" id="KW-0862">Zinc</keyword>
<dbReference type="PANTHER" id="PTHR45969">
    <property type="entry name" value="RING ZINC FINGER PROTEIN-RELATED"/>
    <property type="match status" value="1"/>
</dbReference>
<evidence type="ECO:0000256" key="1">
    <source>
        <dbReference type="ARBA" id="ARBA00022723"/>
    </source>
</evidence>
<dbReference type="SUPFAM" id="SSF57850">
    <property type="entry name" value="RING/U-box"/>
    <property type="match status" value="1"/>
</dbReference>
<dbReference type="GO" id="GO:0008270">
    <property type="term" value="F:zinc ion binding"/>
    <property type="evidence" value="ECO:0007669"/>
    <property type="project" value="UniProtKB-KW"/>
</dbReference>
<dbReference type="InterPro" id="IPR001841">
    <property type="entry name" value="Znf_RING"/>
</dbReference>
<evidence type="ECO:0000313" key="6">
    <source>
        <dbReference type="EMBL" id="KAK4785630.1"/>
    </source>
</evidence>
<dbReference type="Pfam" id="PF13639">
    <property type="entry name" value="zf-RING_2"/>
    <property type="match status" value="1"/>
</dbReference>
<protein>
    <recommendedName>
        <fullName evidence="5">RING-type domain-containing protein</fullName>
    </recommendedName>
</protein>
<feature type="domain" description="RING-type" evidence="5">
    <location>
        <begin position="99"/>
        <end position="141"/>
    </location>
</feature>
<comment type="caution">
    <text evidence="6">The sequence shown here is derived from an EMBL/GenBank/DDBJ whole genome shotgun (WGS) entry which is preliminary data.</text>
</comment>
<dbReference type="GO" id="GO:0016567">
    <property type="term" value="P:protein ubiquitination"/>
    <property type="evidence" value="ECO:0007669"/>
    <property type="project" value="TreeGrafter"/>
</dbReference>
<keyword evidence="7" id="KW-1185">Reference proteome</keyword>
<name>A0AAN7R2C2_TRANT</name>
<dbReference type="AlphaFoldDB" id="A0AAN7R2C2"/>
<dbReference type="InterPro" id="IPR013083">
    <property type="entry name" value="Znf_RING/FYVE/PHD"/>
</dbReference>
<dbReference type="EMBL" id="JAXQNO010000013">
    <property type="protein sequence ID" value="KAK4785630.1"/>
    <property type="molecule type" value="Genomic_DNA"/>
</dbReference>
<dbReference type="GO" id="GO:0061630">
    <property type="term" value="F:ubiquitin protein ligase activity"/>
    <property type="evidence" value="ECO:0007669"/>
    <property type="project" value="TreeGrafter"/>
</dbReference>
<proteinExistence type="predicted"/>
<keyword evidence="2 4" id="KW-0863">Zinc-finger</keyword>
<gene>
    <name evidence="6" type="ORF">SAY86_002319</name>
</gene>
<sequence>MPLLPLLITVISFFTFLALRRTSLWPTISTATPMSALLSHLSPIAASMNWALDVYLNLTFFGHSVVLPQSPAVSSLLSHHERSIAIASAAAAGRKDKECTICLSKMEVGEGIRELQCSHIFHGTCLDRWLGYSRLSCPLCRGSAAPRRPVSELGQEVLVFKFSDFGSDIGGDKWWLR</sequence>
<organism evidence="6 7">
    <name type="scientific">Trapa natans</name>
    <name type="common">Water chestnut</name>
    <dbReference type="NCBI Taxonomy" id="22666"/>
    <lineage>
        <taxon>Eukaryota</taxon>
        <taxon>Viridiplantae</taxon>
        <taxon>Streptophyta</taxon>
        <taxon>Embryophyta</taxon>
        <taxon>Tracheophyta</taxon>
        <taxon>Spermatophyta</taxon>
        <taxon>Magnoliopsida</taxon>
        <taxon>eudicotyledons</taxon>
        <taxon>Gunneridae</taxon>
        <taxon>Pentapetalae</taxon>
        <taxon>rosids</taxon>
        <taxon>malvids</taxon>
        <taxon>Myrtales</taxon>
        <taxon>Lythraceae</taxon>
        <taxon>Trapa</taxon>
    </lineage>
</organism>
<keyword evidence="1" id="KW-0479">Metal-binding</keyword>
<evidence type="ECO:0000256" key="4">
    <source>
        <dbReference type="PROSITE-ProRule" id="PRU00175"/>
    </source>
</evidence>